<keyword evidence="2" id="KW-0812">Transmembrane</keyword>
<feature type="domain" description="LytR/CpsA/Psr regulator C-terminal" evidence="3">
    <location>
        <begin position="232"/>
        <end position="318"/>
    </location>
</feature>
<feature type="compositionally biased region" description="Basic and acidic residues" evidence="1">
    <location>
        <begin position="33"/>
        <end position="45"/>
    </location>
</feature>
<dbReference type="Gene3D" id="3.30.70.2390">
    <property type="match status" value="1"/>
</dbReference>
<feature type="compositionally biased region" description="Polar residues" evidence="1">
    <location>
        <begin position="76"/>
        <end position="88"/>
    </location>
</feature>
<reference evidence="4 5" key="1">
    <citation type="journal article" date="2016" name="Nat. Commun.">
        <title>Thousands of microbial genomes shed light on interconnected biogeochemical processes in an aquifer system.</title>
        <authorList>
            <person name="Anantharaman K."/>
            <person name="Brown C.T."/>
            <person name="Hug L.A."/>
            <person name="Sharon I."/>
            <person name="Castelle C.J."/>
            <person name="Probst A.J."/>
            <person name="Thomas B.C."/>
            <person name="Singh A."/>
            <person name="Wilkins M.J."/>
            <person name="Karaoz U."/>
            <person name="Brodie E.L."/>
            <person name="Williams K.H."/>
            <person name="Hubbard S.S."/>
            <person name="Banfield J.F."/>
        </authorList>
    </citation>
    <scope>NUCLEOTIDE SEQUENCE [LARGE SCALE GENOMIC DNA]</scope>
</reference>
<dbReference type="STRING" id="1802505.A3D01_02830"/>
<dbReference type="AlphaFoldDB" id="A0A1F7YXG5"/>
<keyword evidence="2" id="KW-0472">Membrane</keyword>
<evidence type="ECO:0000256" key="1">
    <source>
        <dbReference type="SAM" id="MobiDB-lite"/>
    </source>
</evidence>
<keyword evidence="2" id="KW-1133">Transmembrane helix</keyword>
<protein>
    <recommendedName>
        <fullName evidence="3">LytR/CpsA/Psr regulator C-terminal domain-containing protein</fullName>
    </recommendedName>
</protein>
<dbReference type="EMBL" id="MGGR01000036">
    <property type="protein sequence ID" value="OGM32036.1"/>
    <property type="molecule type" value="Genomic_DNA"/>
</dbReference>
<feature type="region of interest" description="Disordered" evidence="1">
    <location>
        <begin position="198"/>
        <end position="219"/>
    </location>
</feature>
<feature type="region of interest" description="Disordered" evidence="1">
    <location>
        <begin position="1"/>
        <end position="165"/>
    </location>
</feature>
<feature type="compositionally biased region" description="Basic and acidic residues" evidence="1">
    <location>
        <begin position="10"/>
        <end position="23"/>
    </location>
</feature>
<dbReference type="InterPro" id="IPR027381">
    <property type="entry name" value="LytR/CpsA/Psr_C"/>
</dbReference>
<gene>
    <name evidence="4" type="ORF">A3D01_02830</name>
</gene>
<organism evidence="4 5">
    <name type="scientific">Candidatus Woesebacteria bacterium RIFCSPHIGHO2_02_FULL_39_13</name>
    <dbReference type="NCBI Taxonomy" id="1802505"/>
    <lineage>
        <taxon>Bacteria</taxon>
        <taxon>Candidatus Woeseibacteriota</taxon>
    </lineage>
</organism>
<evidence type="ECO:0000259" key="3">
    <source>
        <dbReference type="Pfam" id="PF13399"/>
    </source>
</evidence>
<evidence type="ECO:0000313" key="4">
    <source>
        <dbReference type="EMBL" id="OGM32036.1"/>
    </source>
</evidence>
<comment type="caution">
    <text evidence="4">The sequence shown here is derived from an EMBL/GenBank/DDBJ whole genome shotgun (WGS) entry which is preliminary data.</text>
</comment>
<accession>A0A1F7YXG5</accession>
<evidence type="ECO:0000313" key="5">
    <source>
        <dbReference type="Proteomes" id="UP000177169"/>
    </source>
</evidence>
<feature type="compositionally biased region" description="Basic and acidic residues" evidence="1">
    <location>
        <begin position="128"/>
        <end position="163"/>
    </location>
</feature>
<dbReference type="Pfam" id="PF13399">
    <property type="entry name" value="LytR_C"/>
    <property type="match status" value="1"/>
</dbReference>
<feature type="compositionally biased region" description="Acidic residues" evidence="1">
    <location>
        <begin position="117"/>
        <end position="127"/>
    </location>
</feature>
<feature type="transmembrane region" description="Helical" evidence="2">
    <location>
        <begin position="169"/>
        <end position="192"/>
    </location>
</feature>
<proteinExistence type="predicted"/>
<name>A0A1F7YXG5_9BACT</name>
<dbReference type="Proteomes" id="UP000177169">
    <property type="component" value="Unassembled WGS sequence"/>
</dbReference>
<evidence type="ECO:0000256" key="2">
    <source>
        <dbReference type="SAM" id="Phobius"/>
    </source>
</evidence>
<sequence length="322" mass="35494">MPTKTKKTAKTKEVVTETPEPKPPKKIATYEEPVEKPATKIKVEEIESEVPEPDTSMPTQEEIPKEPPLSEESKMGITSFSQLDSQAPGQPAPVKETPTKSILEPEKDVEPEPEPDKPEEENEEKYEAEDKTSGKTEKGEISSNEIKEWLKEVRPDTTKEVEKSSGSNFSGIFVALVVLLLLGAAGGGFYYYKTKISSTPPNQEEKTTEETPTSVPTATPKEEIDYSKYILRVNNGSGVAGEASRVAKFFEDLKFKEVTAGNADKSDYTITVVSYKKDVPEAVIEKVKEILSSTYTVEKTEENLGDTSDYDVVITVGAKKAE</sequence>
<feature type="compositionally biased region" description="Basic and acidic residues" evidence="1">
    <location>
        <begin position="103"/>
        <end position="116"/>
    </location>
</feature>